<evidence type="ECO:0000313" key="2">
    <source>
        <dbReference type="EMBL" id="KMM73468.1"/>
    </source>
</evidence>
<feature type="compositionally biased region" description="Basic and acidic residues" evidence="1">
    <location>
        <begin position="839"/>
        <end position="849"/>
    </location>
</feature>
<feature type="compositionally biased region" description="Polar residues" evidence="1">
    <location>
        <begin position="148"/>
        <end position="157"/>
    </location>
</feature>
<evidence type="ECO:0000256" key="1">
    <source>
        <dbReference type="SAM" id="MobiDB-lite"/>
    </source>
</evidence>
<feature type="region of interest" description="Disordered" evidence="1">
    <location>
        <begin position="612"/>
        <end position="665"/>
    </location>
</feature>
<feature type="compositionally biased region" description="Basic and acidic residues" evidence="1">
    <location>
        <begin position="621"/>
        <end position="631"/>
    </location>
</feature>
<feature type="region of interest" description="Disordered" evidence="1">
    <location>
        <begin position="386"/>
        <end position="437"/>
    </location>
</feature>
<reference evidence="3" key="2">
    <citation type="journal article" date="2009" name="Genome Res.">
        <title>Comparative genomic analyses of the human fungal pathogens Coccidioides and their relatives.</title>
        <authorList>
            <person name="Sharpton T.J."/>
            <person name="Stajich J.E."/>
            <person name="Rounsley S.D."/>
            <person name="Gardner M.J."/>
            <person name="Wortman J.R."/>
            <person name="Jordar V.S."/>
            <person name="Maiti R."/>
            <person name="Kodira C.D."/>
            <person name="Neafsey D.E."/>
            <person name="Zeng Q."/>
            <person name="Hung C.-Y."/>
            <person name="McMahan C."/>
            <person name="Muszewska A."/>
            <person name="Grynberg M."/>
            <person name="Mandel M.A."/>
            <person name="Kellner E.M."/>
            <person name="Barker B.M."/>
            <person name="Galgiani J.N."/>
            <person name="Orbach M.J."/>
            <person name="Kirkland T.N."/>
            <person name="Cole G.T."/>
            <person name="Henn M.R."/>
            <person name="Birren B.W."/>
            <person name="Taylor J.W."/>
        </authorList>
    </citation>
    <scope>NUCLEOTIDE SEQUENCE [LARGE SCALE GENOMIC DNA]</scope>
    <source>
        <strain evidence="3">RMSCC 3488</strain>
    </source>
</reference>
<feature type="compositionally biased region" description="Basic and acidic residues" evidence="1">
    <location>
        <begin position="158"/>
        <end position="172"/>
    </location>
</feature>
<feature type="region of interest" description="Disordered" evidence="1">
    <location>
        <begin position="544"/>
        <end position="569"/>
    </location>
</feature>
<reference evidence="3" key="3">
    <citation type="journal article" date="2010" name="Genome Res.">
        <title>Population genomic sequencing of Coccidioides fungi reveals recent hybridization and transposon control.</title>
        <authorList>
            <person name="Neafsey D.E."/>
            <person name="Barker B.M."/>
            <person name="Sharpton T.J."/>
            <person name="Stajich J.E."/>
            <person name="Park D.J."/>
            <person name="Whiston E."/>
            <person name="Hung C.-Y."/>
            <person name="McMahan C."/>
            <person name="White J."/>
            <person name="Sykes S."/>
            <person name="Heiman D."/>
            <person name="Young S."/>
            <person name="Zeng Q."/>
            <person name="Abouelleil A."/>
            <person name="Aftuck L."/>
            <person name="Bessette D."/>
            <person name="Brown A."/>
            <person name="FitzGerald M."/>
            <person name="Lui A."/>
            <person name="Macdonald J.P."/>
            <person name="Priest M."/>
            <person name="Orbach M.J."/>
            <person name="Galgiani J.N."/>
            <person name="Kirkland T.N."/>
            <person name="Cole G.T."/>
            <person name="Birren B.W."/>
            <person name="Henn M.R."/>
            <person name="Taylor J.W."/>
            <person name="Rounsley S.D."/>
        </authorList>
    </citation>
    <scope>NUCLEOTIDE SEQUENCE [LARGE SCALE GENOMIC DNA]</scope>
    <source>
        <strain evidence="3">RMSCC 3488</strain>
    </source>
</reference>
<dbReference type="Proteomes" id="UP000054567">
    <property type="component" value="Unassembled WGS sequence"/>
</dbReference>
<protein>
    <submittedName>
        <fullName evidence="2">Uncharacterized protein</fullName>
    </submittedName>
</protein>
<feature type="region of interest" description="Disordered" evidence="1">
    <location>
        <begin position="252"/>
        <end position="286"/>
    </location>
</feature>
<name>A0A0J6FSX5_COCPO</name>
<feature type="compositionally biased region" description="Gly residues" evidence="1">
    <location>
        <begin position="130"/>
        <end position="142"/>
    </location>
</feature>
<evidence type="ECO:0000313" key="3">
    <source>
        <dbReference type="Proteomes" id="UP000054567"/>
    </source>
</evidence>
<dbReference type="EMBL" id="DS268114">
    <property type="protein sequence ID" value="KMM73468.1"/>
    <property type="molecule type" value="Genomic_DNA"/>
</dbReference>
<dbReference type="OrthoDB" id="5372553at2759"/>
<feature type="compositionally biased region" description="Basic and acidic residues" evidence="1">
    <location>
        <begin position="423"/>
        <end position="435"/>
    </location>
</feature>
<feature type="compositionally biased region" description="Low complexity" evidence="1">
    <location>
        <begin position="651"/>
        <end position="662"/>
    </location>
</feature>
<accession>A0A0J6FSX5</accession>
<feature type="region of interest" description="Disordered" evidence="1">
    <location>
        <begin position="802"/>
        <end position="861"/>
    </location>
</feature>
<organism evidence="2 3">
    <name type="scientific">Coccidioides posadasii RMSCC 3488</name>
    <dbReference type="NCBI Taxonomy" id="454284"/>
    <lineage>
        <taxon>Eukaryota</taxon>
        <taxon>Fungi</taxon>
        <taxon>Dikarya</taxon>
        <taxon>Ascomycota</taxon>
        <taxon>Pezizomycotina</taxon>
        <taxon>Eurotiomycetes</taxon>
        <taxon>Eurotiomycetidae</taxon>
        <taxon>Onygenales</taxon>
        <taxon>Onygenaceae</taxon>
        <taxon>Coccidioides</taxon>
    </lineage>
</organism>
<dbReference type="VEuPathDB" id="FungiDB:CPAG_09757"/>
<sequence length="861" mass="93645">MAEEIGEEHIARLQTLQMEDLGIARRDYLSTRDEGPKQVLSLSRLEASRASNQEGTECHRLAKENKDKLDAWKNAWKTLGQAEGDDLAPMMEGQWHRYNLMQTIKSNGGQKYEAETDTSVHPRGRRAVGAPGGTGRGGGVIGARGRHQSISQRSSATVKERGKERTRGHDFTSGRPLDPARDINNPQSPQNRGGKGRGNARLRPATMRPRVPVSAHPPTNTRWRNENHAPVLADTASFMAAVSVLRTAHVSSRPTAVSEKGHNTPINDSNRREPTHSEAGNIEPCKNAESAEIAKSVGKTVQIEKAKITQEKDVQRLHETIAELSNAEPTPERPVWDIIEVFGSPSSTKETQTDSMKKKVDQGFSSTLPQPVARMRRQKQVLDDGQIDRDNTSMPSVNFNSPTIMNDGSKAPTGAQSSTAVKPCKDTGMEQERNASENVSLITEEKGTHYIEDDDAEREVEELRQTLSAGYLLPSIRKLLTDRKKKLEDTLYFKETCPLPASMSTQPSGDETKQLDLAAVSAAPSPSGSTFVLSKVLRESQSEVAASRKIPMKGGQSRVKPADGNIQSHDTTQASNQLTLVNDEGNIIGNHLLPGRGNESEPELHVEVLSKMGEGKFQSKKGKDARSHARDVSTGSNASNIQRKTIHTRDNGNTSTSGKSSSQPLYGAQLKIRETAYLPQTAAAMQYAGQLSQNAAALAYQNAQLQASSHITGQKTNSVVTETETSPIRGREGYRNRGHTRTDSLGSRVGRSHPSEAVRISSHATSPPCSLRGDAFKSPQHASLLSGSKVNDENHVPKNLAKKSTQGLEASRWAPKAPGKQGISDEGAQLGLEASMWAPRRDEKSDSRGKGLMASRWAPQG</sequence>
<feature type="compositionally biased region" description="Polar residues" evidence="1">
    <location>
        <begin position="714"/>
        <end position="726"/>
    </location>
</feature>
<proteinExistence type="predicted"/>
<feature type="region of interest" description="Disordered" evidence="1">
    <location>
        <begin position="115"/>
        <end position="225"/>
    </location>
</feature>
<feature type="compositionally biased region" description="Polar residues" evidence="1">
    <location>
        <begin position="392"/>
        <end position="406"/>
    </location>
</feature>
<reference evidence="2 3" key="1">
    <citation type="submission" date="2007-06" db="EMBL/GenBank/DDBJ databases">
        <title>The Genome Sequence of Coccidioides posadasii RMSCC_3488.</title>
        <authorList>
            <consortium name="Coccidioides Genome Resources Consortium"/>
            <consortium name="The Broad Institute Genome Sequencing Platform"/>
            <person name="Henn M.R."/>
            <person name="Sykes S."/>
            <person name="Young S."/>
            <person name="Jaffe D."/>
            <person name="Berlin A."/>
            <person name="Alvarez P."/>
            <person name="Butler J."/>
            <person name="Gnerre S."/>
            <person name="Grabherr M."/>
            <person name="Mauceli E."/>
            <person name="Brockman W."/>
            <person name="Kodira C."/>
            <person name="Alvarado L."/>
            <person name="Zeng Q."/>
            <person name="Crawford M."/>
            <person name="Antoine C."/>
            <person name="Devon K."/>
            <person name="Galgiani J."/>
            <person name="Orsborn K."/>
            <person name="Lewis M.L."/>
            <person name="Nusbaum C."/>
            <person name="Galagan J."/>
            <person name="Birren B."/>
        </authorList>
    </citation>
    <scope>NUCLEOTIDE SEQUENCE [LARGE SCALE GENOMIC DNA]</scope>
    <source>
        <strain evidence="2 3">RMSCC 3488</strain>
    </source>
</reference>
<feature type="compositionally biased region" description="Polar residues" evidence="1">
    <location>
        <begin position="633"/>
        <end position="643"/>
    </location>
</feature>
<feature type="region of interest" description="Disordered" evidence="1">
    <location>
        <begin position="714"/>
        <end position="776"/>
    </location>
</feature>
<gene>
    <name evidence="2" type="ORF">CPAG_09757</name>
</gene>
<dbReference type="AlphaFoldDB" id="A0A0J6FSX5"/>